<dbReference type="Proteomes" id="UP001201812">
    <property type="component" value="Unassembled WGS sequence"/>
</dbReference>
<feature type="compositionally biased region" description="Polar residues" evidence="1">
    <location>
        <begin position="111"/>
        <end position="121"/>
    </location>
</feature>
<accession>A0AAD4NFM6</accession>
<feature type="region of interest" description="Disordered" evidence="1">
    <location>
        <begin position="86"/>
        <end position="131"/>
    </location>
</feature>
<feature type="region of interest" description="Disordered" evidence="1">
    <location>
        <begin position="41"/>
        <end position="72"/>
    </location>
</feature>
<evidence type="ECO:0000256" key="1">
    <source>
        <dbReference type="SAM" id="MobiDB-lite"/>
    </source>
</evidence>
<keyword evidence="3" id="KW-1185">Reference proteome</keyword>
<gene>
    <name evidence="2" type="ORF">DdX_01449</name>
</gene>
<protein>
    <submittedName>
        <fullName evidence="2">KAP family P-loop domain containing protein</fullName>
    </submittedName>
</protein>
<dbReference type="EMBL" id="JAKKPZ010000001">
    <property type="protein sequence ID" value="KAI1729222.1"/>
    <property type="molecule type" value="Genomic_DNA"/>
</dbReference>
<organism evidence="2 3">
    <name type="scientific">Ditylenchus destructor</name>
    <dbReference type="NCBI Taxonomy" id="166010"/>
    <lineage>
        <taxon>Eukaryota</taxon>
        <taxon>Metazoa</taxon>
        <taxon>Ecdysozoa</taxon>
        <taxon>Nematoda</taxon>
        <taxon>Chromadorea</taxon>
        <taxon>Rhabditida</taxon>
        <taxon>Tylenchina</taxon>
        <taxon>Tylenchomorpha</taxon>
        <taxon>Sphaerularioidea</taxon>
        <taxon>Anguinidae</taxon>
        <taxon>Anguininae</taxon>
        <taxon>Ditylenchus</taxon>
    </lineage>
</organism>
<reference evidence="2" key="1">
    <citation type="submission" date="2022-01" db="EMBL/GenBank/DDBJ databases">
        <title>Genome Sequence Resource for Two Populations of Ditylenchus destructor, the Migratory Endoparasitic Phytonematode.</title>
        <authorList>
            <person name="Zhang H."/>
            <person name="Lin R."/>
            <person name="Xie B."/>
        </authorList>
    </citation>
    <scope>NUCLEOTIDE SEQUENCE</scope>
    <source>
        <strain evidence="2">BazhouSP</strain>
    </source>
</reference>
<comment type="caution">
    <text evidence="2">The sequence shown here is derived from an EMBL/GenBank/DDBJ whole genome shotgun (WGS) entry which is preliminary data.</text>
</comment>
<evidence type="ECO:0000313" key="2">
    <source>
        <dbReference type="EMBL" id="KAI1729222.1"/>
    </source>
</evidence>
<evidence type="ECO:0000313" key="3">
    <source>
        <dbReference type="Proteomes" id="UP001201812"/>
    </source>
</evidence>
<name>A0AAD4NFM6_9BILA</name>
<dbReference type="AlphaFoldDB" id="A0AAD4NFM6"/>
<sequence length="131" mass="14220">MCDGHRKIELLQLYGGLQASLGDWTLLKLLIETLRKWKPSIHGRPSRAVSTAESQAGMPVISTQASEDRTASKNLLSIKEEDSNGFGTVAVDEVPVASNAEESSDEDSDSTKSIVGSNQSLLRRPSRHSIK</sequence>
<proteinExistence type="predicted"/>